<dbReference type="AlphaFoldDB" id="A0A086MAA2"/>
<feature type="transmembrane region" description="Helical" evidence="2">
    <location>
        <begin position="332"/>
        <end position="353"/>
    </location>
</feature>
<evidence type="ECO:0000256" key="1">
    <source>
        <dbReference type="SAM" id="MobiDB-lite"/>
    </source>
</evidence>
<dbReference type="Proteomes" id="UP000028834">
    <property type="component" value="Unassembled WGS sequence"/>
</dbReference>
<evidence type="ECO:0000313" key="3">
    <source>
        <dbReference type="EMBL" id="KFG65820.1"/>
    </source>
</evidence>
<evidence type="ECO:0000256" key="2">
    <source>
        <dbReference type="SAM" id="Phobius"/>
    </source>
</evidence>
<feature type="region of interest" description="Disordered" evidence="1">
    <location>
        <begin position="156"/>
        <end position="277"/>
    </location>
</feature>
<reference evidence="3 4" key="1">
    <citation type="submission" date="2014-05" db="EMBL/GenBank/DDBJ databases">
        <authorList>
            <person name="Sibley D."/>
            <person name="Venepally P."/>
            <person name="Karamycheva S."/>
            <person name="Hadjithomas M."/>
            <person name="Khan A."/>
            <person name="Brunk B."/>
            <person name="Roos D."/>
            <person name="Caler E."/>
            <person name="Lorenzi H."/>
        </authorList>
    </citation>
    <scope>NUCLEOTIDE SEQUENCE [LARGE SCALE GENOMIC DNA]</scope>
    <source>
        <strain evidence="3 4">RUB</strain>
    </source>
</reference>
<keyword evidence="2 3" id="KW-0812">Transmembrane</keyword>
<name>A0A086MAA2_TOXGO</name>
<proteinExistence type="predicted"/>
<accession>A0A086MAA2</accession>
<keyword evidence="2" id="KW-0472">Membrane</keyword>
<dbReference type="VEuPathDB" id="ToxoDB:TGRUB_428790"/>
<feature type="transmembrane region" description="Helical" evidence="2">
    <location>
        <begin position="20"/>
        <end position="41"/>
    </location>
</feature>
<feature type="compositionally biased region" description="Low complexity" evidence="1">
    <location>
        <begin position="188"/>
        <end position="208"/>
    </location>
</feature>
<keyword evidence="2" id="KW-1133">Transmembrane helix</keyword>
<feature type="compositionally biased region" description="Low complexity" evidence="1">
    <location>
        <begin position="215"/>
        <end position="227"/>
    </location>
</feature>
<comment type="caution">
    <text evidence="3">The sequence shown here is derived from an EMBL/GenBank/DDBJ whole genome shotgun (WGS) entry which is preliminary data.</text>
</comment>
<feature type="transmembrane region" description="Helical" evidence="2">
    <location>
        <begin position="53"/>
        <end position="75"/>
    </location>
</feature>
<evidence type="ECO:0000313" key="4">
    <source>
        <dbReference type="Proteomes" id="UP000028834"/>
    </source>
</evidence>
<organism evidence="3 4">
    <name type="scientific">Toxoplasma gondii RUB</name>
    <dbReference type="NCBI Taxonomy" id="935652"/>
    <lineage>
        <taxon>Eukaryota</taxon>
        <taxon>Sar</taxon>
        <taxon>Alveolata</taxon>
        <taxon>Apicomplexa</taxon>
        <taxon>Conoidasida</taxon>
        <taxon>Coccidia</taxon>
        <taxon>Eucoccidiorida</taxon>
        <taxon>Eimeriorina</taxon>
        <taxon>Sarcocystidae</taxon>
        <taxon>Toxoplasma</taxon>
    </lineage>
</organism>
<feature type="transmembrane region" description="Helical" evidence="2">
    <location>
        <begin position="373"/>
        <end position="393"/>
    </location>
</feature>
<dbReference type="EMBL" id="AFYV02000193">
    <property type="protein sequence ID" value="KFG65820.1"/>
    <property type="molecule type" value="Genomic_DNA"/>
</dbReference>
<gene>
    <name evidence="3" type="ORF">TGRUB_428790</name>
</gene>
<feature type="compositionally biased region" description="Low complexity" evidence="1">
    <location>
        <begin position="259"/>
        <end position="270"/>
    </location>
</feature>
<feature type="compositionally biased region" description="Basic and acidic residues" evidence="1">
    <location>
        <begin position="249"/>
        <end position="258"/>
    </location>
</feature>
<feature type="compositionally biased region" description="Low complexity" evidence="1">
    <location>
        <begin position="236"/>
        <end position="245"/>
    </location>
</feature>
<protein>
    <submittedName>
        <fullName evidence="3">Putative transmembrane protein</fullName>
    </submittedName>
</protein>
<feature type="compositionally biased region" description="Basic and acidic residues" evidence="1">
    <location>
        <begin position="175"/>
        <end position="184"/>
    </location>
</feature>
<sequence length="406" mass="42624">MPAVVAVPSWTLSPTSASAHASFVLIVIGSLCFLLYLFYSYHTTQKRIYSSSLFIFLDFPTLIFLSLFVFFYISLLNVSFTPGWESVASIGLAVSQTQAATTRAFSSLTQLASRFLSGLNHRQLSGDFGVGLGDQGFGLGDQGFGLRDGGVEGSLGAAGRAHSVERGDGVLSTPTEKDGREGSDARGSSSSLVFSPSPLSSPSLSPSSSSPPPFSFSSSPPASSSWPAAPPPSSPSPVVSSSSLPRRLSGADESKEKAAGAVSSSSSSEGEFGDSLNIPGIVPGPVQPWLWVPGSSPGPQNSPPPTAESTVRFLRLQESLEAKSDALFRAKILAVLTLLMVAIRILTLVAAVPHTLRDARRLIEILYGAGSQIALASVFVIVAFFAFCFADALRVRECRFGVRVHG</sequence>